<sequence>MRSGYNGHGDPNPVPYALIGAPVPVDAFQISDRSVYGVPARDPLPTVPDLAVFLGELGPILAAVRPGILYNSTLPVARHFPSSPPPQKMTSTVYNQPGARGRLEKERPLGS</sequence>
<feature type="region of interest" description="Disordered" evidence="1">
    <location>
        <begin position="80"/>
        <end position="111"/>
    </location>
</feature>
<evidence type="ECO:0000313" key="3">
    <source>
        <dbReference type="Proteomes" id="UP000007796"/>
    </source>
</evidence>
<gene>
    <name evidence="2" type="ORF">CMQ_8278</name>
</gene>
<dbReference type="Proteomes" id="UP000007796">
    <property type="component" value="Unassembled WGS sequence"/>
</dbReference>
<dbReference type="RefSeq" id="XP_014171294.1">
    <property type="nucleotide sequence ID" value="XM_014315819.1"/>
</dbReference>
<feature type="compositionally biased region" description="Basic and acidic residues" evidence="1">
    <location>
        <begin position="101"/>
        <end position="111"/>
    </location>
</feature>
<dbReference type="EMBL" id="GL629788">
    <property type="protein sequence ID" value="EFX01812.1"/>
    <property type="molecule type" value="Genomic_DNA"/>
</dbReference>
<dbReference type="GeneID" id="25981915"/>
<protein>
    <submittedName>
        <fullName evidence="2">Uncharacterized protein</fullName>
    </submittedName>
</protein>
<accession>F0XKR6</accession>
<name>F0XKR6_GROCL</name>
<evidence type="ECO:0000313" key="2">
    <source>
        <dbReference type="EMBL" id="EFX01812.1"/>
    </source>
</evidence>
<dbReference type="InParanoid" id="F0XKR6"/>
<keyword evidence="3" id="KW-1185">Reference proteome</keyword>
<reference evidence="2 3" key="1">
    <citation type="journal article" date="2011" name="Proc. Natl. Acad. Sci. U.S.A.">
        <title>Genome and transcriptome analyses of the mountain pine beetle-fungal symbiont Grosmannia clavigera, a lodgepole pine pathogen.</title>
        <authorList>
            <person name="DiGuistini S."/>
            <person name="Wang Y."/>
            <person name="Liao N.Y."/>
            <person name="Taylor G."/>
            <person name="Tanguay P."/>
            <person name="Feau N."/>
            <person name="Henrissat B."/>
            <person name="Chan S.K."/>
            <person name="Hesse-Orce U."/>
            <person name="Alamouti S.M."/>
            <person name="Tsui C.K.M."/>
            <person name="Docking R.T."/>
            <person name="Levasseur A."/>
            <person name="Haridas S."/>
            <person name="Robertson G."/>
            <person name="Birol I."/>
            <person name="Holt R.A."/>
            <person name="Marra M.A."/>
            <person name="Hamelin R.C."/>
            <person name="Hirst M."/>
            <person name="Jones S.J.M."/>
            <person name="Bohlmann J."/>
            <person name="Breuil C."/>
        </authorList>
    </citation>
    <scope>NUCLEOTIDE SEQUENCE [LARGE SCALE GENOMIC DNA]</scope>
    <source>
        <strain evidence="3">kw1407 / UAMH 11150</strain>
    </source>
</reference>
<proteinExistence type="predicted"/>
<organism evidence="3">
    <name type="scientific">Grosmannia clavigera (strain kw1407 / UAMH 11150)</name>
    <name type="common">Blue stain fungus</name>
    <name type="synonym">Graphiocladiella clavigera</name>
    <dbReference type="NCBI Taxonomy" id="655863"/>
    <lineage>
        <taxon>Eukaryota</taxon>
        <taxon>Fungi</taxon>
        <taxon>Dikarya</taxon>
        <taxon>Ascomycota</taxon>
        <taxon>Pezizomycotina</taxon>
        <taxon>Sordariomycetes</taxon>
        <taxon>Sordariomycetidae</taxon>
        <taxon>Ophiostomatales</taxon>
        <taxon>Ophiostomataceae</taxon>
        <taxon>Leptographium</taxon>
    </lineage>
</organism>
<evidence type="ECO:0000256" key="1">
    <source>
        <dbReference type="SAM" id="MobiDB-lite"/>
    </source>
</evidence>
<dbReference type="HOGENOM" id="CLU_2158694_0_0_1"/>
<dbReference type="AlphaFoldDB" id="F0XKR6"/>